<comment type="caution">
    <text evidence="1">The sequence shown here is derived from an EMBL/GenBank/DDBJ whole genome shotgun (WGS) entry which is preliminary data.</text>
</comment>
<reference evidence="1" key="1">
    <citation type="submission" date="2019-10" db="EMBL/GenBank/DDBJ databases">
        <title>Draft genome sequence of Panacibacter sp. KCS-6.</title>
        <authorList>
            <person name="Yim K.J."/>
        </authorList>
    </citation>
    <scope>NUCLEOTIDE SEQUENCE</scope>
    <source>
        <strain evidence="1">KCS-6</strain>
    </source>
</reference>
<keyword evidence="2" id="KW-1185">Reference proteome</keyword>
<name>A0A8J8JSH6_9BACT</name>
<dbReference type="RefSeq" id="WP_171608935.1">
    <property type="nucleotide sequence ID" value="NZ_WHPF01000012.1"/>
</dbReference>
<accession>A0A8J8JSH6</accession>
<gene>
    <name evidence="1" type="ORF">GD597_16055</name>
</gene>
<protein>
    <submittedName>
        <fullName evidence="1">T9SS type B sorting domain-containing protein</fullName>
    </submittedName>
</protein>
<dbReference type="Pfam" id="PF13585">
    <property type="entry name" value="CHU_C"/>
    <property type="match status" value="1"/>
</dbReference>
<organism evidence="1 2">
    <name type="scientific">Limnovirga soli</name>
    <dbReference type="NCBI Taxonomy" id="2656915"/>
    <lineage>
        <taxon>Bacteria</taxon>
        <taxon>Pseudomonadati</taxon>
        <taxon>Bacteroidota</taxon>
        <taxon>Chitinophagia</taxon>
        <taxon>Chitinophagales</taxon>
        <taxon>Chitinophagaceae</taxon>
        <taxon>Limnovirga</taxon>
    </lineage>
</organism>
<evidence type="ECO:0000313" key="2">
    <source>
        <dbReference type="Proteomes" id="UP000598971"/>
    </source>
</evidence>
<proteinExistence type="predicted"/>
<dbReference type="NCBIfam" id="TIGR04131">
    <property type="entry name" value="Bac_Flav_CTERM"/>
    <property type="match status" value="1"/>
</dbReference>
<dbReference type="EMBL" id="WHPF01000012">
    <property type="protein sequence ID" value="NNV56987.1"/>
    <property type="molecule type" value="Genomic_DNA"/>
</dbReference>
<evidence type="ECO:0000313" key="1">
    <source>
        <dbReference type="EMBL" id="NNV56987.1"/>
    </source>
</evidence>
<sequence>MTMPSNYIRILLLFGAMVFSLHSSWAQEICNNGKDDDNDGLTDLYDPECQCRFTVNGNLLLNGSFELFDHCPVNYAYDIDHNIANNWEYGTYTNINEAVFYHHLSCVYDSGQVMLTMPPATPLPNGKGFISIRNNAYNQPIPQNEMTKSYVGQCLQAPLQKGEDYTLSFYAGRFRSWDNLRGKIYPFTVAVFGNADCNAVPFGKIYASGNGCPANYPGWVLLGKTTVYSYGDWVQSVVHLTIPFNINTIQIGPDCSALPPIADQADSTTFLDYHLYYLDDMHLLPTKDFPFQYIHLQTGVSCNINPVLKAPVLPNASYQWYKDSIAIIGATDSIYELPNASIRAYYNVVINTTPTCIITEPFLVTPSNLSKIQIPADTTICLNASLLLAPGMEGISYTINGVPANEVMIKNEGLYTIMATDIYGCQKLFATQVVAQNCIDCDAFIPNAFTPNGDGLNDVFRARIDCSVTKYHCRIFNRWGKIIFSSNNPQTGWNGAVSGTKMPAGSYVYFIEYTTAAGRKKIVKGVFTLL</sequence>
<dbReference type="InterPro" id="IPR026341">
    <property type="entry name" value="T9SS_type_B"/>
</dbReference>
<dbReference type="AlphaFoldDB" id="A0A8J8JSH6"/>
<dbReference type="Proteomes" id="UP000598971">
    <property type="component" value="Unassembled WGS sequence"/>
</dbReference>